<dbReference type="InterPro" id="IPR013106">
    <property type="entry name" value="Ig_V-set"/>
</dbReference>
<evidence type="ECO:0000256" key="3">
    <source>
        <dbReference type="ARBA" id="ARBA00023180"/>
    </source>
</evidence>
<feature type="non-terminal residue" evidence="6">
    <location>
        <position position="321"/>
    </location>
</feature>
<dbReference type="InterPro" id="IPR036179">
    <property type="entry name" value="Ig-like_dom_sf"/>
</dbReference>
<dbReference type="PROSITE" id="PS00290">
    <property type="entry name" value="IG_MHC"/>
    <property type="match status" value="1"/>
</dbReference>
<dbReference type="Proteomes" id="UP000520535">
    <property type="component" value="Unassembled WGS sequence"/>
</dbReference>
<keyword evidence="2" id="KW-1015">Disulfide bond</keyword>
<dbReference type="SUPFAM" id="SSF48726">
    <property type="entry name" value="Immunoglobulin"/>
    <property type="match status" value="3"/>
</dbReference>
<dbReference type="AlphaFoldDB" id="A0A7L2VDD4"/>
<comment type="caution">
    <text evidence="6">The sequence shown here is derived from an EMBL/GenBank/DDBJ whole genome shotgun (WGS) entry which is preliminary data.</text>
</comment>
<evidence type="ECO:0000259" key="5">
    <source>
        <dbReference type="PROSITE" id="PS50835"/>
    </source>
</evidence>
<keyword evidence="7" id="KW-1185">Reference proteome</keyword>
<accession>A0A7L2VDD4</accession>
<dbReference type="SMART" id="SM00407">
    <property type="entry name" value="IGc1"/>
    <property type="match status" value="2"/>
</dbReference>
<evidence type="ECO:0000256" key="1">
    <source>
        <dbReference type="ARBA" id="ARBA00022729"/>
    </source>
</evidence>
<keyword evidence="3" id="KW-0325">Glycoprotein</keyword>
<dbReference type="Pfam" id="PF07686">
    <property type="entry name" value="V-set"/>
    <property type="match status" value="1"/>
</dbReference>
<keyword evidence="4" id="KW-0393">Immunoglobulin domain</keyword>
<feature type="domain" description="Ig-like" evidence="5">
    <location>
        <begin position="218"/>
        <end position="314"/>
    </location>
</feature>
<gene>
    <name evidence="6" type="primary">Sirpb1</name>
    <name evidence="6" type="ORF">BRALEP_R05247</name>
</gene>
<feature type="domain" description="Ig-like" evidence="5">
    <location>
        <begin position="1"/>
        <end position="85"/>
    </location>
</feature>
<dbReference type="PANTHER" id="PTHR19971">
    <property type="entry name" value="SIGNAL-REGULATORY PROTEIN BETA"/>
    <property type="match status" value="1"/>
</dbReference>
<dbReference type="InterPro" id="IPR013783">
    <property type="entry name" value="Ig-like_fold"/>
</dbReference>
<dbReference type="SMART" id="SM00406">
    <property type="entry name" value="IGv"/>
    <property type="match status" value="1"/>
</dbReference>
<dbReference type="FunFam" id="2.60.40.10:FF:000295">
    <property type="entry name" value="Tyrosine-protein phosphatase non-receptor type substrate 1"/>
    <property type="match status" value="1"/>
</dbReference>
<dbReference type="InterPro" id="IPR003597">
    <property type="entry name" value="Ig_C1-set"/>
</dbReference>
<dbReference type="Pfam" id="PF07654">
    <property type="entry name" value="C1-set"/>
    <property type="match status" value="2"/>
</dbReference>
<evidence type="ECO:0000256" key="2">
    <source>
        <dbReference type="ARBA" id="ARBA00023157"/>
    </source>
</evidence>
<evidence type="ECO:0000256" key="4">
    <source>
        <dbReference type="ARBA" id="ARBA00023319"/>
    </source>
</evidence>
<reference evidence="6 7" key="1">
    <citation type="submission" date="2019-09" db="EMBL/GenBank/DDBJ databases">
        <title>Bird 10,000 Genomes (B10K) Project - Family phase.</title>
        <authorList>
            <person name="Zhang G."/>
        </authorList>
    </citation>
    <scope>NUCLEOTIDE SEQUENCE [LARGE SCALE GENOMIC DNA]</scope>
    <source>
        <strain evidence="6">B10K-DU-012-52</strain>
    </source>
</reference>
<dbReference type="InterPro" id="IPR051755">
    <property type="entry name" value="Ig-like_CS_Receptor"/>
</dbReference>
<dbReference type="InterPro" id="IPR003006">
    <property type="entry name" value="Ig/MHC_CS"/>
</dbReference>
<dbReference type="Gene3D" id="2.60.40.10">
    <property type="entry name" value="Immunoglobulins"/>
    <property type="match status" value="3"/>
</dbReference>
<feature type="domain" description="Ig-like" evidence="5">
    <location>
        <begin position="113"/>
        <end position="197"/>
    </location>
</feature>
<dbReference type="PROSITE" id="PS50835">
    <property type="entry name" value="IG_LIKE"/>
    <property type="match status" value="3"/>
</dbReference>
<dbReference type="EMBL" id="VYZX01011619">
    <property type="protein sequence ID" value="NXS55628.1"/>
    <property type="molecule type" value="Genomic_DNA"/>
</dbReference>
<organism evidence="6 7">
    <name type="scientific">Brachypteracias leptosomus</name>
    <name type="common">short-legged ground-roller</name>
    <dbReference type="NCBI Taxonomy" id="135165"/>
    <lineage>
        <taxon>Eukaryota</taxon>
        <taxon>Metazoa</taxon>
        <taxon>Chordata</taxon>
        <taxon>Craniata</taxon>
        <taxon>Vertebrata</taxon>
        <taxon>Euteleostomi</taxon>
        <taxon>Archelosauria</taxon>
        <taxon>Archosauria</taxon>
        <taxon>Dinosauria</taxon>
        <taxon>Saurischia</taxon>
        <taxon>Theropoda</taxon>
        <taxon>Coelurosauria</taxon>
        <taxon>Aves</taxon>
        <taxon>Neognathae</taxon>
        <taxon>Neoaves</taxon>
        <taxon>Telluraves</taxon>
        <taxon>Coraciimorphae</taxon>
        <taxon>Coraciiformes</taxon>
        <taxon>Brachypteraciidae</taxon>
        <taxon>Brachypteracias</taxon>
    </lineage>
</organism>
<sequence length="321" mass="35058">SFKLQQPQDKVSVTAGGTLTLNCTISGDGPLGPVKWLKGWGSENKTIYDQTGTFPHVTRVVNGSNTDFSIRMRDVQPADMGTYYCVKFDKGVNRDLVVFAHGKGTEVSVLAKPSSPVVSGPEHRVGTGKSVPFTCTARGFFPQIISMKWFKDRTQISAQQPPNITAQTPFSYSMSIKVTVTLQKEDVLSQLVCEVQHPTLGVPLRGTYQLGNVLRVSPSVRVVGEPQSPVELNKTVNFSCHVESFYPGDVAVTWLENSTKIKVENVSQVMLMPSGLFKLTSLLEVQATVEKNGSVFTCQVVHDGQGPISSKTTLWIHVPTK</sequence>
<dbReference type="InterPro" id="IPR007110">
    <property type="entry name" value="Ig-like_dom"/>
</dbReference>
<feature type="non-terminal residue" evidence="6">
    <location>
        <position position="1"/>
    </location>
</feature>
<dbReference type="InterPro" id="IPR003599">
    <property type="entry name" value="Ig_sub"/>
</dbReference>
<evidence type="ECO:0000313" key="7">
    <source>
        <dbReference type="Proteomes" id="UP000520535"/>
    </source>
</evidence>
<proteinExistence type="predicted"/>
<keyword evidence="1" id="KW-0732">Signal</keyword>
<dbReference type="OrthoDB" id="6370831at2759"/>
<protein>
    <submittedName>
        <fullName evidence="6">SIRBL protein</fullName>
    </submittedName>
</protein>
<dbReference type="SMART" id="SM00409">
    <property type="entry name" value="IG"/>
    <property type="match status" value="2"/>
</dbReference>
<evidence type="ECO:0000313" key="6">
    <source>
        <dbReference type="EMBL" id="NXS55628.1"/>
    </source>
</evidence>
<name>A0A7L2VDD4_9AVES</name>